<dbReference type="InterPro" id="IPR051279">
    <property type="entry name" value="PP1-Reg/Actin-Interact_Protein"/>
</dbReference>
<organism evidence="1 2">
    <name type="scientific">Xenopus laevis</name>
    <name type="common">African clawed frog</name>
    <dbReference type="NCBI Taxonomy" id="8355"/>
    <lineage>
        <taxon>Eukaryota</taxon>
        <taxon>Metazoa</taxon>
        <taxon>Chordata</taxon>
        <taxon>Craniata</taxon>
        <taxon>Vertebrata</taxon>
        <taxon>Euteleostomi</taxon>
        <taxon>Amphibia</taxon>
        <taxon>Batrachia</taxon>
        <taxon>Anura</taxon>
        <taxon>Pipoidea</taxon>
        <taxon>Pipidae</taxon>
        <taxon>Xenopodinae</taxon>
        <taxon>Xenopus</taxon>
        <taxon>Xenopus</taxon>
    </lineage>
</organism>
<protein>
    <submittedName>
        <fullName evidence="2">Capping protein, Arp2/3 and myosin-I linker protein 2-like isoform X2</fullName>
    </submittedName>
</protein>
<dbReference type="SUPFAM" id="SSF52047">
    <property type="entry name" value="RNI-like"/>
    <property type="match status" value="1"/>
</dbReference>
<dbReference type="AlphaFoldDB" id="A0A8J1MX24"/>
<evidence type="ECO:0000313" key="1">
    <source>
        <dbReference type="Proteomes" id="UP000186698"/>
    </source>
</evidence>
<dbReference type="InterPro" id="IPR001611">
    <property type="entry name" value="Leu-rich_rpt"/>
</dbReference>
<proteinExistence type="predicted"/>
<evidence type="ECO:0000313" key="2">
    <source>
        <dbReference type="RefSeq" id="XP_041446016.1"/>
    </source>
</evidence>
<dbReference type="GO" id="GO:0030027">
    <property type="term" value="C:lamellipodium"/>
    <property type="evidence" value="ECO:0007669"/>
    <property type="project" value="TreeGrafter"/>
</dbReference>
<dbReference type="RefSeq" id="XP_041446016.1">
    <property type="nucleotide sequence ID" value="XM_041590082.1"/>
</dbReference>
<dbReference type="Proteomes" id="UP000186698">
    <property type="component" value="Chromosome 4L"/>
</dbReference>
<gene>
    <name evidence="2" type="primary">LOC108713492</name>
</gene>
<dbReference type="GO" id="GO:0016477">
    <property type="term" value="P:cell migration"/>
    <property type="evidence" value="ECO:0007669"/>
    <property type="project" value="TreeGrafter"/>
</dbReference>
<dbReference type="Pfam" id="PF13516">
    <property type="entry name" value="LRR_6"/>
    <property type="match status" value="1"/>
</dbReference>
<dbReference type="InterPro" id="IPR032675">
    <property type="entry name" value="LRR_dom_sf"/>
</dbReference>
<accession>A0A8J1MX24</accession>
<name>A0A8J1MX24_XENLA</name>
<keyword evidence="1" id="KW-1185">Reference proteome</keyword>
<dbReference type="GO" id="GO:0005886">
    <property type="term" value="C:plasma membrane"/>
    <property type="evidence" value="ECO:0007669"/>
    <property type="project" value="TreeGrafter"/>
</dbReference>
<dbReference type="GO" id="GO:0034315">
    <property type="term" value="P:regulation of Arp2/3 complex-mediated actin nucleation"/>
    <property type="evidence" value="ECO:0007669"/>
    <property type="project" value="TreeGrafter"/>
</dbReference>
<sequence length="311" mass="34933">MGKFRFPTYSLCSYVVFLFCKRRIKDIPPEVSHFFTKTSALKHLNLSGTKLPSEMLREILHGLAINDKISNLHMDLSDCELRSSGAQVIQDMIFDINSLSSLDISNNGFDSDMVTLILSIGRSKSIKHVSLGKNFNVKSGTAVADIIHRIVQLIQDEDCTIESLSLADSRLKSEINILLNALGKKNNLRKIDISGNAMGDTGAKLLSKSLQLNTQLRMITWDKNNTTANGFLILAHALERNYTLRSMPLPLSDISQAYRMNQSKTEDALHLIQSHLLRNNQMKGNVPKKLKMQQARGMKEETPGHEEQIIR</sequence>
<dbReference type="PANTHER" id="PTHR24112">
    <property type="entry name" value="LEUCINE-RICH REPEAT, ISOFORM F-RELATED"/>
    <property type="match status" value="1"/>
</dbReference>
<dbReference type="Gene3D" id="3.80.10.10">
    <property type="entry name" value="Ribonuclease Inhibitor"/>
    <property type="match status" value="1"/>
</dbReference>
<reference evidence="2" key="1">
    <citation type="submission" date="2025-08" db="UniProtKB">
        <authorList>
            <consortium name="RefSeq"/>
        </authorList>
    </citation>
    <scope>IDENTIFICATION</scope>
    <source>
        <strain evidence="2">J_2021</strain>
        <tissue evidence="2">Erythrocytes</tissue>
    </source>
</reference>
<dbReference type="PANTHER" id="PTHR24112:SF32">
    <property type="entry name" value="CAPPING PROTEIN, ARP2_3 AND MYOSIN-I LINKER PROTEIN 2"/>
    <property type="match status" value="1"/>
</dbReference>
<dbReference type="GeneID" id="108713492"/>